<evidence type="ECO:0000313" key="5">
    <source>
        <dbReference type="Proteomes" id="UP000178774"/>
    </source>
</evidence>
<evidence type="ECO:0000259" key="3">
    <source>
        <dbReference type="Pfam" id="PF13936"/>
    </source>
</evidence>
<dbReference type="Gene3D" id="3.30.420.10">
    <property type="entry name" value="Ribonuclease H-like superfamily/Ribonuclease H"/>
    <property type="match status" value="1"/>
</dbReference>
<dbReference type="PANTHER" id="PTHR10948:SF23">
    <property type="entry name" value="TRANSPOSASE INSI FOR INSERTION SEQUENCE ELEMENT IS30A-RELATED"/>
    <property type="match status" value="1"/>
</dbReference>
<dbReference type="SUPFAM" id="SSF53098">
    <property type="entry name" value="Ribonuclease H-like"/>
    <property type="match status" value="1"/>
</dbReference>
<dbReference type="AlphaFoldDB" id="A0A1G2HSQ8"/>
<sequence>MKNKPKLNQFERDRIEAMLNDGHEQKEIATVIGRHKSTISREIKRNRRRQRTKNGPREGPYQSSVANHKAYRRRKYAKYQGKKINESRDLRKYIVEGLRHCWQPDEISGRMKATGQPFYASKTAIYEWLYSVYGQRYCRLLPSKQYRKKPRKRGGKTKRSMIKNRVGIEAKPQGYKHEFGHLEHDTFVSGKKTGSKAAGSVLYEPLAKYVALEKISNLKPRVNERAVQEMLKSFSQAKSITRDNGIENKCHELTPLPSYFCDPYSAWQKPYVEQVIKTLRRFFKKGCDLSQYSNEEMTFVQAILNNKPRKNLGYKTPLEVMIEHGMLNVETINQWESFLSKKISINNKNRVSVAIEG</sequence>
<dbReference type="GO" id="GO:0003676">
    <property type="term" value="F:nucleic acid binding"/>
    <property type="evidence" value="ECO:0007669"/>
    <property type="project" value="InterPro"/>
</dbReference>
<evidence type="ECO:0000313" key="4">
    <source>
        <dbReference type="EMBL" id="OGZ65574.1"/>
    </source>
</evidence>
<proteinExistence type="predicted"/>
<reference evidence="4 5" key="1">
    <citation type="journal article" date="2016" name="Nat. Commun.">
        <title>Thousands of microbial genomes shed light on interconnected biogeochemical processes in an aquifer system.</title>
        <authorList>
            <person name="Anantharaman K."/>
            <person name="Brown C.T."/>
            <person name="Hug L.A."/>
            <person name="Sharon I."/>
            <person name="Castelle C.J."/>
            <person name="Probst A.J."/>
            <person name="Thomas B.C."/>
            <person name="Singh A."/>
            <person name="Wilkins M.J."/>
            <person name="Karaoz U."/>
            <person name="Brodie E.L."/>
            <person name="Williams K.H."/>
            <person name="Hubbard S.S."/>
            <person name="Banfield J.F."/>
        </authorList>
    </citation>
    <scope>NUCLEOTIDE SEQUENCE [LARGE SCALE GENOMIC DNA]</scope>
</reference>
<dbReference type="GO" id="GO:0006310">
    <property type="term" value="P:DNA recombination"/>
    <property type="evidence" value="ECO:0007669"/>
    <property type="project" value="UniProtKB-KW"/>
</dbReference>
<dbReference type="GO" id="GO:0004803">
    <property type="term" value="F:transposase activity"/>
    <property type="evidence" value="ECO:0007669"/>
    <property type="project" value="TreeGrafter"/>
</dbReference>
<dbReference type="InterPro" id="IPR012337">
    <property type="entry name" value="RNaseH-like_sf"/>
</dbReference>
<dbReference type="Proteomes" id="UP000178774">
    <property type="component" value="Unassembled WGS sequence"/>
</dbReference>
<dbReference type="EMBL" id="MHOP01000020">
    <property type="protein sequence ID" value="OGZ65574.1"/>
    <property type="molecule type" value="Genomic_DNA"/>
</dbReference>
<comment type="caution">
    <text evidence="4">The sequence shown here is derived from an EMBL/GenBank/DDBJ whole genome shotgun (WGS) entry which is preliminary data.</text>
</comment>
<feature type="region of interest" description="Disordered" evidence="2">
    <location>
        <begin position="34"/>
        <end position="70"/>
    </location>
</feature>
<organism evidence="4 5">
    <name type="scientific">Candidatus Staskawiczbacteria bacterium RIFCSPHIGHO2_01_FULL_41_41</name>
    <dbReference type="NCBI Taxonomy" id="1802203"/>
    <lineage>
        <taxon>Bacteria</taxon>
        <taxon>Candidatus Staskawicziibacteriota</taxon>
    </lineage>
</organism>
<dbReference type="PANTHER" id="PTHR10948">
    <property type="entry name" value="TRANSPOSASE"/>
    <property type="match status" value="1"/>
</dbReference>
<name>A0A1G2HSQ8_9BACT</name>
<accession>A0A1G2HSQ8</accession>
<evidence type="ECO:0000256" key="2">
    <source>
        <dbReference type="SAM" id="MobiDB-lite"/>
    </source>
</evidence>
<dbReference type="Pfam" id="PF13936">
    <property type="entry name" value="HTH_38"/>
    <property type="match status" value="1"/>
</dbReference>
<dbReference type="InterPro" id="IPR051917">
    <property type="entry name" value="Transposase-Integrase"/>
</dbReference>
<feature type="compositionally biased region" description="Basic residues" evidence="2">
    <location>
        <begin position="34"/>
        <end position="54"/>
    </location>
</feature>
<feature type="domain" description="Transposase IS30-like HTH" evidence="3">
    <location>
        <begin position="6"/>
        <end position="46"/>
    </location>
</feature>
<dbReference type="InterPro" id="IPR036397">
    <property type="entry name" value="RNaseH_sf"/>
</dbReference>
<dbReference type="Gene3D" id="1.10.10.60">
    <property type="entry name" value="Homeodomain-like"/>
    <property type="match status" value="1"/>
</dbReference>
<dbReference type="GO" id="GO:0005829">
    <property type="term" value="C:cytosol"/>
    <property type="evidence" value="ECO:0007669"/>
    <property type="project" value="TreeGrafter"/>
</dbReference>
<dbReference type="InterPro" id="IPR025246">
    <property type="entry name" value="IS30-like_HTH"/>
</dbReference>
<gene>
    <name evidence="4" type="ORF">A2822_03505</name>
</gene>
<protein>
    <recommendedName>
        <fullName evidence="3">Transposase IS30-like HTH domain-containing protein</fullName>
    </recommendedName>
</protein>
<evidence type="ECO:0000256" key="1">
    <source>
        <dbReference type="ARBA" id="ARBA00023172"/>
    </source>
</evidence>
<dbReference type="InterPro" id="IPR053392">
    <property type="entry name" value="Transposase_IS30-like"/>
</dbReference>
<dbReference type="GO" id="GO:0032196">
    <property type="term" value="P:transposition"/>
    <property type="evidence" value="ECO:0007669"/>
    <property type="project" value="TreeGrafter"/>
</dbReference>
<dbReference type="NCBIfam" id="NF033563">
    <property type="entry name" value="transpos_IS30"/>
    <property type="match status" value="1"/>
</dbReference>
<keyword evidence="1" id="KW-0233">DNA recombination</keyword>